<name>K0SVZ6_THAOC</name>
<evidence type="ECO:0000313" key="3">
    <source>
        <dbReference type="Proteomes" id="UP000266841"/>
    </source>
</evidence>
<evidence type="ECO:0000256" key="1">
    <source>
        <dbReference type="SAM" id="MobiDB-lite"/>
    </source>
</evidence>
<sequence>MPTRTIITPPASGGHTAKCVGSNESEIADETEVVEPKVDKPDEKVVVDPKPRSSDKTDKTMVDISQTKVDVARTKVDVPETEADEAKRGSVHFAGTPCAVTDPTVKKMYKQVFNDELDNLHGLIVFGEPAFKAMVDGGALTGGFFDGDLSVRVCMKAAGKNGLPHYLQMAIGWVDEDQALSVYNCLSEMYCNALGIPTEEISRDELHDIRSITIRKADNNDLLRITSDANILDIFGEIVDKNEVEATLAVERCKGAIEVLVNDGNITKRQQIIGAMESTKAAARNNSLDAGKLRII</sequence>
<organism evidence="2 3">
    <name type="scientific">Thalassiosira oceanica</name>
    <name type="common">Marine diatom</name>
    <dbReference type="NCBI Taxonomy" id="159749"/>
    <lineage>
        <taxon>Eukaryota</taxon>
        <taxon>Sar</taxon>
        <taxon>Stramenopiles</taxon>
        <taxon>Ochrophyta</taxon>
        <taxon>Bacillariophyta</taxon>
        <taxon>Coscinodiscophyceae</taxon>
        <taxon>Thalassiosirophycidae</taxon>
        <taxon>Thalassiosirales</taxon>
        <taxon>Thalassiosiraceae</taxon>
        <taxon>Thalassiosira</taxon>
    </lineage>
</organism>
<proteinExistence type="predicted"/>
<dbReference type="Proteomes" id="UP000266841">
    <property type="component" value="Unassembled WGS sequence"/>
</dbReference>
<dbReference type="AlphaFoldDB" id="K0SVZ6"/>
<feature type="region of interest" description="Disordered" evidence="1">
    <location>
        <begin position="1"/>
        <end position="36"/>
    </location>
</feature>
<gene>
    <name evidence="2" type="ORF">THAOC_08040</name>
</gene>
<evidence type="ECO:0000313" key="2">
    <source>
        <dbReference type="EMBL" id="EJK70588.1"/>
    </source>
</evidence>
<accession>K0SVZ6</accession>
<dbReference type="EMBL" id="AGNL01008339">
    <property type="protein sequence ID" value="EJK70588.1"/>
    <property type="molecule type" value="Genomic_DNA"/>
</dbReference>
<reference evidence="2 3" key="1">
    <citation type="journal article" date="2012" name="Genome Biol.">
        <title>Genome and low-iron response of an oceanic diatom adapted to chronic iron limitation.</title>
        <authorList>
            <person name="Lommer M."/>
            <person name="Specht M."/>
            <person name="Roy A.S."/>
            <person name="Kraemer L."/>
            <person name="Andreson R."/>
            <person name="Gutowska M.A."/>
            <person name="Wolf J."/>
            <person name="Bergner S.V."/>
            <person name="Schilhabel M.B."/>
            <person name="Klostermeier U.C."/>
            <person name="Beiko R.G."/>
            <person name="Rosenstiel P."/>
            <person name="Hippler M."/>
            <person name="Laroche J."/>
        </authorList>
    </citation>
    <scope>NUCLEOTIDE SEQUENCE [LARGE SCALE GENOMIC DNA]</scope>
    <source>
        <strain evidence="2 3">CCMP1005</strain>
    </source>
</reference>
<comment type="caution">
    <text evidence="2">The sequence shown here is derived from an EMBL/GenBank/DDBJ whole genome shotgun (WGS) entry which is preliminary data.</text>
</comment>
<keyword evidence="3" id="KW-1185">Reference proteome</keyword>
<protein>
    <submittedName>
        <fullName evidence="2">Uncharacterized protein</fullName>
    </submittedName>
</protein>